<comment type="caution">
    <text evidence="1">The sequence shown here is derived from an EMBL/GenBank/DDBJ whole genome shotgun (WGS) entry which is preliminary data.</text>
</comment>
<keyword evidence="2" id="KW-1185">Reference proteome</keyword>
<dbReference type="InterPro" id="IPR011330">
    <property type="entry name" value="Glyco_hydro/deAcase_b/a-brl"/>
</dbReference>
<evidence type="ECO:0000313" key="2">
    <source>
        <dbReference type="Proteomes" id="UP001497497"/>
    </source>
</evidence>
<name>A0AAV2IB94_LYMST</name>
<gene>
    <name evidence="1" type="ORF">GSLYS_00015451001</name>
</gene>
<dbReference type="Gene3D" id="3.20.110.10">
    <property type="entry name" value="Glycoside hydrolase 38, N terminal domain"/>
    <property type="match status" value="1"/>
</dbReference>
<dbReference type="AlphaFoldDB" id="A0AAV2IB94"/>
<dbReference type="EMBL" id="CAXITT010000454">
    <property type="protein sequence ID" value="CAL1541845.1"/>
    <property type="molecule type" value="Genomic_DNA"/>
</dbReference>
<proteinExistence type="predicted"/>
<dbReference type="InterPro" id="IPR027291">
    <property type="entry name" value="Glyco_hydro_38_N_sf"/>
</dbReference>
<evidence type="ECO:0000313" key="1">
    <source>
        <dbReference type="EMBL" id="CAL1541845.1"/>
    </source>
</evidence>
<dbReference type="Proteomes" id="UP001497497">
    <property type="component" value="Unassembled WGS sequence"/>
</dbReference>
<dbReference type="InterPro" id="IPR050843">
    <property type="entry name" value="Glycosyl_Hydrlase_38"/>
</dbReference>
<dbReference type="GO" id="GO:0000139">
    <property type="term" value="C:Golgi membrane"/>
    <property type="evidence" value="ECO:0007669"/>
    <property type="project" value="TreeGrafter"/>
</dbReference>
<reference evidence="1 2" key="1">
    <citation type="submission" date="2024-04" db="EMBL/GenBank/DDBJ databases">
        <authorList>
            <consortium name="Genoscope - CEA"/>
            <person name="William W."/>
        </authorList>
    </citation>
    <scope>NUCLEOTIDE SEQUENCE [LARGE SCALE GENOMIC DNA]</scope>
</reference>
<accession>A0AAV2IB94</accession>
<dbReference type="GO" id="GO:0005975">
    <property type="term" value="P:carbohydrate metabolic process"/>
    <property type="evidence" value="ECO:0007669"/>
    <property type="project" value="InterPro"/>
</dbReference>
<dbReference type="GO" id="GO:0004559">
    <property type="term" value="F:alpha-mannosidase activity"/>
    <property type="evidence" value="ECO:0007669"/>
    <property type="project" value="TreeGrafter"/>
</dbReference>
<feature type="non-terminal residue" evidence="1">
    <location>
        <position position="1"/>
    </location>
</feature>
<dbReference type="GO" id="GO:0006491">
    <property type="term" value="P:N-glycan processing"/>
    <property type="evidence" value="ECO:0007669"/>
    <property type="project" value="TreeGrafter"/>
</dbReference>
<dbReference type="PANTHER" id="PTHR11607:SF3">
    <property type="entry name" value="LYSOSOMAL ALPHA-MANNOSIDASE"/>
    <property type="match status" value="1"/>
</dbReference>
<dbReference type="PANTHER" id="PTHR11607">
    <property type="entry name" value="ALPHA-MANNOSIDASE"/>
    <property type="match status" value="1"/>
</dbReference>
<organism evidence="1 2">
    <name type="scientific">Lymnaea stagnalis</name>
    <name type="common">Great pond snail</name>
    <name type="synonym">Helix stagnalis</name>
    <dbReference type="NCBI Taxonomy" id="6523"/>
    <lineage>
        <taxon>Eukaryota</taxon>
        <taxon>Metazoa</taxon>
        <taxon>Spiralia</taxon>
        <taxon>Lophotrochozoa</taxon>
        <taxon>Mollusca</taxon>
        <taxon>Gastropoda</taxon>
        <taxon>Heterobranchia</taxon>
        <taxon>Euthyneura</taxon>
        <taxon>Panpulmonata</taxon>
        <taxon>Hygrophila</taxon>
        <taxon>Lymnaeoidea</taxon>
        <taxon>Lymnaeidae</taxon>
        <taxon>Lymnaea</taxon>
    </lineage>
</organism>
<protein>
    <submittedName>
        <fullName evidence="1">Uncharacterized protein</fullName>
    </submittedName>
</protein>
<feature type="non-terminal residue" evidence="1">
    <location>
        <position position="106"/>
    </location>
</feature>
<dbReference type="SUPFAM" id="SSF88713">
    <property type="entry name" value="Glycoside hydrolase/deacetylase"/>
    <property type="match status" value="1"/>
</dbReference>
<sequence length="106" mass="12232">DSDGKTGVFCHMMPFLLYSILYSCGPDPHVCCQFDFHSDKCFRGKQTVPKITVDETNIKTLAWALWEQFQKKATLYRTDALLVPHGDDFRYGSESEWSQQFDNLGK</sequence>